<keyword evidence="1" id="KW-1133">Transmembrane helix</keyword>
<evidence type="ECO:0000256" key="1">
    <source>
        <dbReference type="SAM" id="Phobius"/>
    </source>
</evidence>
<accession>A0A9P9J7U0</accession>
<dbReference type="OrthoDB" id="5342924at2759"/>
<sequence length="755" mass="84130">MPQCEDSEYHSQFEAKRLCQDSGVSNTQVSTFDIDDISQRPPEIERRNVFGIKRLLAALGLSETITSLRREPKKEVCSHSRLAILRGFVRFHLTPILITISLFALYLRQVQWAPSYPTSEQLAALQFGAKAHETFIILSLTEILLYRIRFCLLEGDGIPLGFLTSGFSMVSPIQYLMSWEFWATALTPTLSRRSHILMAGLIGLLSLVGIGAGPFSAITMIPRQGWWEKGNTTSLVEEAVRASYFLSETPYNMSFNPLYHTENLTICHPSFRGLAGECMDLQPILNELETIEVSSHPTPRNLNISWTPGGLIDAFRPITLRLASYHADSYDDLGSQRSLVDASGVVFATVPMTSIAKALREVWPFLASDLVGFVKSRPGSTNGLPMQKWKQPLVAAVCSRTSSPASSDSNPLFGDTWTFDYYEGSFHSNFSIDLSVQEDDLGFINDIRNDSSEFDPVFLDIQDQVPVPISAAMLLVGSEMQGDILYASMDLCLIQARWLDADTWVMTNQPPVTRMELETPLVNGLNYLLETSTPNNIIKMDNAELQDATMAVDEDGARKSNFNTTYGEAWNFCYKQSIYCFPAFVALHLADGLASETPMDFYNPHVPSFTPNYTVIKHTYHQHQYAYSFSNSTTTLILAFVLLILHACIAMLHTLSIALSGRPWYSSGWGSVGQLIALALRSQSAQNLINVGGGVASSQSWKMRVLVKEVDADGHLEMVVRAPDDTDLGRLDDRLYEDYSAYTSIPRLKAGKKYS</sequence>
<keyword evidence="1" id="KW-0472">Membrane</keyword>
<feature type="transmembrane region" description="Helical" evidence="1">
    <location>
        <begin position="88"/>
        <end position="107"/>
    </location>
</feature>
<evidence type="ECO:0000313" key="2">
    <source>
        <dbReference type="EMBL" id="KAH7152681.1"/>
    </source>
</evidence>
<reference evidence="2" key="1">
    <citation type="journal article" date="2021" name="Nat. Commun.">
        <title>Genetic determinants of endophytism in the Arabidopsis root mycobiome.</title>
        <authorList>
            <person name="Mesny F."/>
            <person name="Miyauchi S."/>
            <person name="Thiergart T."/>
            <person name="Pickel B."/>
            <person name="Atanasova L."/>
            <person name="Karlsson M."/>
            <person name="Huettel B."/>
            <person name="Barry K.W."/>
            <person name="Haridas S."/>
            <person name="Chen C."/>
            <person name="Bauer D."/>
            <person name="Andreopoulos W."/>
            <person name="Pangilinan J."/>
            <person name="LaButti K."/>
            <person name="Riley R."/>
            <person name="Lipzen A."/>
            <person name="Clum A."/>
            <person name="Drula E."/>
            <person name="Henrissat B."/>
            <person name="Kohler A."/>
            <person name="Grigoriev I.V."/>
            <person name="Martin F.M."/>
            <person name="Hacquard S."/>
        </authorList>
    </citation>
    <scope>NUCLEOTIDE SEQUENCE</scope>
    <source>
        <strain evidence="2">MPI-CAGE-AT-0147</strain>
    </source>
</reference>
<feature type="transmembrane region" description="Helical" evidence="1">
    <location>
        <begin position="636"/>
        <end position="658"/>
    </location>
</feature>
<keyword evidence="3" id="KW-1185">Reference proteome</keyword>
<dbReference type="AlphaFoldDB" id="A0A9P9J7U0"/>
<keyword evidence="1" id="KW-0812">Transmembrane</keyword>
<feature type="transmembrane region" description="Helical" evidence="1">
    <location>
        <begin position="127"/>
        <end position="146"/>
    </location>
</feature>
<comment type="caution">
    <text evidence="2">The sequence shown here is derived from an EMBL/GenBank/DDBJ whole genome shotgun (WGS) entry which is preliminary data.</text>
</comment>
<proteinExistence type="predicted"/>
<dbReference type="Proteomes" id="UP000738349">
    <property type="component" value="Unassembled WGS sequence"/>
</dbReference>
<feature type="transmembrane region" description="Helical" evidence="1">
    <location>
        <begin position="196"/>
        <end position="221"/>
    </location>
</feature>
<name>A0A9P9J7U0_9HYPO</name>
<gene>
    <name evidence="2" type="ORF">EDB81DRAFT_648654</name>
</gene>
<organism evidence="2 3">
    <name type="scientific">Dactylonectria macrodidyma</name>
    <dbReference type="NCBI Taxonomy" id="307937"/>
    <lineage>
        <taxon>Eukaryota</taxon>
        <taxon>Fungi</taxon>
        <taxon>Dikarya</taxon>
        <taxon>Ascomycota</taxon>
        <taxon>Pezizomycotina</taxon>
        <taxon>Sordariomycetes</taxon>
        <taxon>Hypocreomycetidae</taxon>
        <taxon>Hypocreales</taxon>
        <taxon>Nectriaceae</taxon>
        <taxon>Dactylonectria</taxon>
    </lineage>
</organism>
<protein>
    <submittedName>
        <fullName evidence="2">Uncharacterized protein</fullName>
    </submittedName>
</protein>
<feature type="transmembrane region" description="Helical" evidence="1">
    <location>
        <begin position="158"/>
        <end position="176"/>
    </location>
</feature>
<dbReference type="EMBL" id="JAGMUV010000006">
    <property type="protein sequence ID" value="KAH7152681.1"/>
    <property type="molecule type" value="Genomic_DNA"/>
</dbReference>
<evidence type="ECO:0000313" key="3">
    <source>
        <dbReference type="Proteomes" id="UP000738349"/>
    </source>
</evidence>